<sequence length="329" mass="36486">MKMKKLLISIVILVLLGIASIYIPIPGYMVITPGEMLNTKEMIQVDQGTKSKGDYYITSFEQGPANAISYLFSFTGIIKVEPMPPLDEQKMDVEKGKADLENSKLSAMTAAIRKAGKDVKYEHKGWEVLKDDTKYGIKKGDLLQAIDGISLKSSEEFFLPDLIKYYEKKKVGDTVTYQILRGEETLEVKTKLVEQNGQKIDDLNLRLSVKQKAEFQSPVKVNFKKLDLGGPSAGLMMTLDILDELLPEDLTKGNKIAGTGTISADGKVGIIGGENYKVLSTIDTGVKVFFCPKENAKLAQETVKKYDIKVKVVPVATLDEAVEYLRNMK</sequence>
<dbReference type="GO" id="GO:0030163">
    <property type="term" value="P:protein catabolic process"/>
    <property type="evidence" value="ECO:0007669"/>
    <property type="project" value="InterPro"/>
</dbReference>
<keyword evidence="1" id="KW-0720">Serine protease</keyword>
<dbReference type="GO" id="GO:0004252">
    <property type="term" value="F:serine-type endopeptidase activity"/>
    <property type="evidence" value="ECO:0007669"/>
    <property type="project" value="UniProtKB-UniRule"/>
</dbReference>
<dbReference type="SUPFAM" id="SSF54211">
    <property type="entry name" value="Ribosomal protein S5 domain 2-like"/>
    <property type="match status" value="1"/>
</dbReference>
<reference evidence="3 4" key="1">
    <citation type="submission" date="2018-06" db="EMBL/GenBank/DDBJ databases">
        <title>Thermoflavimicrobium daqus sp. nov., a thermophilic microbe isolated from Moutai-flavour Daqu.</title>
        <authorList>
            <person name="Wang X."/>
            <person name="Zhou H."/>
        </authorList>
    </citation>
    <scope>NUCLEOTIDE SEQUENCE [LARGE SCALE GENOMIC DNA]</scope>
    <source>
        <strain evidence="3 4">FBKL4.011</strain>
    </source>
</reference>
<reference evidence="3 4" key="2">
    <citation type="submission" date="2018-06" db="EMBL/GenBank/DDBJ databases">
        <authorList>
            <person name="Zhirakovskaya E."/>
        </authorList>
    </citation>
    <scope>NUCLEOTIDE SEQUENCE [LARGE SCALE GENOMIC DNA]</scope>
    <source>
        <strain evidence="3 4">FBKL4.011</strain>
    </source>
</reference>
<dbReference type="AlphaFoldDB" id="A0A364K4Y1"/>
<dbReference type="OrthoDB" id="2195098at2"/>
<evidence type="ECO:0000259" key="2">
    <source>
        <dbReference type="PROSITE" id="PS51786"/>
    </source>
</evidence>
<dbReference type="GO" id="GO:0006508">
    <property type="term" value="P:proteolysis"/>
    <property type="evidence" value="ECO:0007669"/>
    <property type="project" value="UniProtKB-KW"/>
</dbReference>
<comment type="similarity">
    <text evidence="1">Belongs to the peptidase S16 family.</text>
</comment>
<accession>A0A364K4Y1</accession>
<dbReference type="PANTHER" id="PTHR10046">
    <property type="entry name" value="ATP DEPENDENT LON PROTEASE FAMILY MEMBER"/>
    <property type="match status" value="1"/>
</dbReference>
<dbReference type="GO" id="GO:0005524">
    <property type="term" value="F:ATP binding"/>
    <property type="evidence" value="ECO:0007669"/>
    <property type="project" value="InterPro"/>
</dbReference>
<dbReference type="InterPro" id="IPR036034">
    <property type="entry name" value="PDZ_sf"/>
</dbReference>
<proteinExistence type="inferred from homology"/>
<dbReference type="EMBL" id="QJKK01000004">
    <property type="protein sequence ID" value="RAL24425.1"/>
    <property type="molecule type" value="Genomic_DNA"/>
</dbReference>
<dbReference type="PROSITE" id="PS51786">
    <property type="entry name" value="LON_PROTEOLYTIC"/>
    <property type="match status" value="1"/>
</dbReference>
<gene>
    <name evidence="3" type="ORF">DL897_08860</name>
</gene>
<dbReference type="Gene3D" id="3.30.230.10">
    <property type="match status" value="1"/>
</dbReference>
<comment type="caution">
    <text evidence="3">The sequence shown here is derived from an EMBL/GenBank/DDBJ whole genome shotgun (WGS) entry which is preliminary data.</text>
</comment>
<keyword evidence="1" id="KW-0378">Hydrolase</keyword>
<feature type="active site" evidence="1">
    <location>
        <position position="277"/>
    </location>
</feature>
<protein>
    <recommendedName>
        <fullName evidence="1">endopeptidase La</fullName>
        <ecNumber evidence="1">3.4.21.53</ecNumber>
    </recommendedName>
</protein>
<dbReference type="Pfam" id="PF05362">
    <property type="entry name" value="Lon_C"/>
    <property type="match status" value="1"/>
</dbReference>
<name>A0A364K4Y1_9BACL</name>
<dbReference type="Proteomes" id="UP000251213">
    <property type="component" value="Unassembled WGS sequence"/>
</dbReference>
<keyword evidence="4" id="KW-1185">Reference proteome</keyword>
<organism evidence="3 4">
    <name type="scientific">Thermoflavimicrobium daqui</name>
    <dbReference type="NCBI Taxonomy" id="2137476"/>
    <lineage>
        <taxon>Bacteria</taxon>
        <taxon>Bacillati</taxon>
        <taxon>Bacillota</taxon>
        <taxon>Bacilli</taxon>
        <taxon>Bacillales</taxon>
        <taxon>Thermoactinomycetaceae</taxon>
        <taxon>Thermoflavimicrobium</taxon>
    </lineage>
</organism>
<dbReference type="InterPro" id="IPR020568">
    <property type="entry name" value="Ribosomal_Su5_D2-typ_SF"/>
</dbReference>
<comment type="catalytic activity">
    <reaction evidence="1">
        <text>Hydrolysis of proteins in presence of ATP.</text>
        <dbReference type="EC" id="3.4.21.53"/>
    </reaction>
</comment>
<evidence type="ECO:0000313" key="3">
    <source>
        <dbReference type="EMBL" id="RAL24425.1"/>
    </source>
</evidence>
<dbReference type="InterPro" id="IPR014721">
    <property type="entry name" value="Ribsml_uS5_D2-typ_fold_subgr"/>
</dbReference>
<feature type="domain" description="Lon proteolytic" evidence="2">
    <location>
        <begin position="229"/>
        <end position="328"/>
    </location>
</feature>
<evidence type="ECO:0000313" key="4">
    <source>
        <dbReference type="Proteomes" id="UP000251213"/>
    </source>
</evidence>
<feature type="active site" evidence="1">
    <location>
        <position position="232"/>
    </location>
</feature>
<dbReference type="InterPro" id="IPR008269">
    <property type="entry name" value="Lon_proteolytic"/>
</dbReference>
<dbReference type="InterPro" id="IPR001478">
    <property type="entry name" value="PDZ"/>
</dbReference>
<evidence type="ECO:0000256" key="1">
    <source>
        <dbReference type="PROSITE-ProRule" id="PRU01122"/>
    </source>
</evidence>
<keyword evidence="1" id="KW-0645">Protease</keyword>
<dbReference type="InterPro" id="IPR027065">
    <property type="entry name" value="Lon_Prtase"/>
</dbReference>
<dbReference type="SUPFAM" id="SSF50156">
    <property type="entry name" value="PDZ domain-like"/>
    <property type="match status" value="1"/>
</dbReference>
<dbReference type="GO" id="GO:0004176">
    <property type="term" value="F:ATP-dependent peptidase activity"/>
    <property type="evidence" value="ECO:0007669"/>
    <property type="project" value="UniProtKB-UniRule"/>
</dbReference>
<dbReference type="Pfam" id="PF13180">
    <property type="entry name" value="PDZ_2"/>
    <property type="match status" value="1"/>
</dbReference>
<dbReference type="EC" id="3.4.21.53" evidence="1"/>